<evidence type="ECO:0000256" key="1">
    <source>
        <dbReference type="SAM" id="Phobius"/>
    </source>
</evidence>
<dbReference type="AlphaFoldDB" id="A0AB94IRX9"/>
<organism evidence="2 3">
    <name type="scientific">Neobacillus vireti LMG 21834</name>
    <dbReference type="NCBI Taxonomy" id="1131730"/>
    <lineage>
        <taxon>Bacteria</taxon>
        <taxon>Bacillati</taxon>
        <taxon>Bacillota</taxon>
        <taxon>Bacilli</taxon>
        <taxon>Bacillales</taxon>
        <taxon>Bacillaceae</taxon>
        <taxon>Neobacillus</taxon>
    </lineage>
</organism>
<reference evidence="2 3" key="1">
    <citation type="journal article" date="2014" name="Environ. Microbiol.">
        <title>The nitrate-ammonifying and nosZ-carrying bacterium Bacillus vireti is a potent source and sink for nitric and nitrous oxide under high nitrate conditions.</title>
        <authorList>
            <person name="Mania D."/>
            <person name="Heylen K."/>
            <person name="van Spanning R.J."/>
            <person name="Frostegard A."/>
        </authorList>
    </citation>
    <scope>NUCLEOTIDE SEQUENCE [LARGE SCALE GENOMIC DNA]</scope>
    <source>
        <strain evidence="2 3">LMG 21834</strain>
    </source>
</reference>
<gene>
    <name evidence="2" type="ORF">BAVI_05724</name>
</gene>
<evidence type="ECO:0000313" key="2">
    <source>
        <dbReference type="EMBL" id="ETI69792.1"/>
    </source>
</evidence>
<evidence type="ECO:0008006" key="4">
    <source>
        <dbReference type="Google" id="ProtNLM"/>
    </source>
</evidence>
<keyword evidence="1" id="KW-1133">Transmembrane helix</keyword>
<comment type="caution">
    <text evidence="2">The sequence shown here is derived from an EMBL/GenBank/DDBJ whole genome shotgun (WGS) entry which is preliminary data.</text>
</comment>
<proteinExistence type="predicted"/>
<dbReference type="EMBL" id="ALAN01000039">
    <property type="protein sequence ID" value="ETI69792.1"/>
    <property type="molecule type" value="Genomic_DNA"/>
</dbReference>
<dbReference type="Proteomes" id="UP000018877">
    <property type="component" value="Unassembled WGS sequence"/>
</dbReference>
<feature type="transmembrane region" description="Helical" evidence="1">
    <location>
        <begin position="20"/>
        <end position="49"/>
    </location>
</feature>
<keyword evidence="1" id="KW-0472">Membrane</keyword>
<protein>
    <recommendedName>
        <fullName evidence="4">YcxB-like protein domain-containing protein</fullName>
    </recommendedName>
</protein>
<evidence type="ECO:0000313" key="3">
    <source>
        <dbReference type="Proteomes" id="UP000018877"/>
    </source>
</evidence>
<keyword evidence="3" id="KW-1185">Reference proteome</keyword>
<sequence>MGKEFSNRTSSSSSFMTGGIFIVIGIVLLFVNGLLGILAVMVGVLLLFFKRNVRYDTTVVCSQNGFTVKVTNKQKSTSVKEYKWEDVASTHYYERYSGIDNETTNSYFKVTTTEGVAFDLWQMKDFDELIQIFNQKTPNLPYHWEKPTGFFASSFTNYKKVGRERT</sequence>
<keyword evidence="1" id="KW-0812">Transmembrane</keyword>
<accession>A0AB94IRX9</accession>
<dbReference type="RefSeq" id="WP_024027359.1">
    <property type="nucleotide sequence ID" value="NZ_ALAN01000039.1"/>
</dbReference>
<name>A0AB94IRX9_9BACI</name>